<sequence length="50" mass="5483">MQGQRTLGIDDLGYGRVMKSQILAYLHEGIAMFKVGSPNQFIALLAGFII</sequence>
<accession>A0A383ER12</accession>
<proteinExistence type="predicted"/>
<evidence type="ECO:0000313" key="1">
    <source>
        <dbReference type="EMBL" id="SVE58760.1"/>
    </source>
</evidence>
<organism evidence="1">
    <name type="scientific">marine metagenome</name>
    <dbReference type="NCBI Taxonomy" id="408172"/>
    <lineage>
        <taxon>unclassified sequences</taxon>
        <taxon>metagenomes</taxon>
        <taxon>ecological metagenomes</taxon>
    </lineage>
</organism>
<feature type="non-terminal residue" evidence="1">
    <location>
        <position position="50"/>
    </location>
</feature>
<gene>
    <name evidence="1" type="ORF">METZ01_LOCUS511614</name>
</gene>
<protein>
    <submittedName>
        <fullName evidence="1">Uncharacterized protein</fullName>
    </submittedName>
</protein>
<name>A0A383ER12_9ZZZZ</name>
<dbReference type="EMBL" id="UINC01227746">
    <property type="protein sequence ID" value="SVE58760.1"/>
    <property type="molecule type" value="Genomic_DNA"/>
</dbReference>
<dbReference type="AlphaFoldDB" id="A0A383ER12"/>
<reference evidence="1" key="1">
    <citation type="submission" date="2018-05" db="EMBL/GenBank/DDBJ databases">
        <authorList>
            <person name="Lanie J.A."/>
            <person name="Ng W.-L."/>
            <person name="Kazmierczak K.M."/>
            <person name="Andrzejewski T.M."/>
            <person name="Davidsen T.M."/>
            <person name="Wayne K.J."/>
            <person name="Tettelin H."/>
            <person name="Glass J.I."/>
            <person name="Rusch D."/>
            <person name="Podicherti R."/>
            <person name="Tsui H.-C.T."/>
            <person name="Winkler M.E."/>
        </authorList>
    </citation>
    <scope>NUCLEOTIDE SEQUENCE</scope>
</reference>